<proteinExistence type="predicted"/>
<evidence type="ECO:0000313" key="1">
    <source>
        <dbReference type="EMBL" id="CAE7455192.1"/>
    </source>
</evidence>
<organism evidence="1 2">
    <name type="scientific">Symbiodinium necroappetens</name>
    <dbReference type="NCBI Taxonomy" id="1628268"/>
    <lineage>
        <taxon>Eukaryota</taxon>
        <taxon>Sar</taxon>
        <taxon>Alveolata</taxon>
        <taxon>Dinophyceae</taxon>
        <taxon>Suessiales</taxon>
        <taxon>Symbiodiniaceae</taxon>
        <taxon>Symbiodinium</taxon>
    </lineage>
</organism>
<gene>
    <name evidence="1" type="ORF">SNEC2469_LOCUS12648</name>
</gene>
<protein>
    <submittedName>
        <fullName evidence="1">Uncharacterized protein</fullName>
    </submittedName>
</protein>
<reference evidence="1" key="1">
    <citation type="submission" date="2021-02" db="EMBL/GenBank/DDBJ databases">
        <authorList>
            <person name="Dougan E. K."/>
            <person name="Rhodes N."/>
            <person name="Thang M."/>
            <person name="Chan C."/>
        </authorList>
    </citation>
    <scope>NUCLEOTIDE SEQUENCE</scope>
</reference>
<comment type="caution">
    <text evidence="1">The sequence shown here is derived from an EMBL/GenBank/DDBJ whole genome shotgun (WGS) entry which is preliminary data.</text>
</comment>
<dbReference type="EMBL" id="CAJNJA010020093">
    <property type="protein sequence ID" value="CAE7455192.1"/>
    <property type="molecule type" value="Genomic_DNA"/>
</dbReference>
<accession>A0A812RXC9</accession>
<feature type="non-terminal residue" evidence="1">
    <location>
        <position position="554"/>
    </location>
</feature>
<evidence type="ECO:0000313" key="2">
    <source>
        <dbReference type="Proteomes" id="UP000601435"/>
    </source>
</evidence>
<sequence>TEDLDQKRALQEKFRKFLDIADAKIEKQEKISDRLGIVKAETWEAQLDDARKAAALVGLVIRNEGITQEISRDWHIDYTCHLVRPCSYKGNKVSEPAAAINFEGMTFLGFFFAAGSSLQLRSCKPELQQSTLRAFELVVHTFCPASMSGQLLPNVPASDLRIEGHEVVDWSRLLDFFGLRSRWQKCKLLPAAQQKLQMGVKAATAVWFILRIPRDELLCEAEVHAAENMQESMPHPEADHEIHPMKKDGRALRLESKPKAIFALQRFLAKSAGFMNRSDDSTLEQLGLSDILVSHSHRLSCDILYHFWQKSFEELQHALEKQSCKSVLLMSDASPKGKLDAWCPLLFAGDLALIAPFQRMSALLPSTVSDKVKMQEAQRVADDFAAQAIDKDPSRNKKVPKILGLIKQRRLAAREELQAVMHTLSLAGLELRKPDRILRPPDLRSGEVRLTNASLGPMLWNTETGVAQWDVVLPEDCQELRLVLAPDEGGPLWAGFQWLAKQGYRIGFLPDLLSLVLHLTHSLGLRLHCLPVFRARQTIVIDQGTSFRMHTNGC</sequence>
<dbReference type="OrthoDB" id="10505843at2759"/>
<name>A0A812RXC9_9DINO</name>
<keyword evidence="2" id="KW-1185">Reference proteome</keyword>
<dbReference type="AlphaFoldDB" id="A0A812RXC9"/>
<dbReference type="Proteomes" id="UP000601435">
    <property type="component" value="Unassembled WGS sequence"/>
</dbReference>